<name>A0A1M7M5H8_9BACT</name>
<dbReference type="GO" id="GO:0010333">
    <property type="term" value="F:terpene synthase activity"/>
    <property type="evidence" value="ECO:0007669"/>
    <property type="project" value="InterPro"/>
</dbReference>
<dbReference type="PANTHER" id="PTHR35201:SF4">
    <property type="entry name" value="BETA-PINACENE SYNTHASE-RELATED"/>
    <property type="match status" value="1"/>
</dbReference>
<protein>
    <recommendedName>
        <fullName evidence="1">Terpene synthase</fullName>
        <ecNumber evidence="1">4.2.3.-</ecNumber>
    </recommendedName>
</protein>
<dbReference type="SFLD" id="SFLDG01020">
    <property type="entry name" value="Terpene_Cyclase_Like_2"/>
    <property type="match status" value="1"/>
</dbReference>
<accession>A0A1M7M5H8</accession>
<keyword evidence="1" id="KW-0460">Magnesium</keyword>
<dbReference type="EMBL" id="FRBL01000012">
    <property type="protein sequence ID" value="SHM85476.1"/>
    <property type="molecule type" value="Genomic_DNA"/>
</dbReference>
<dbReference type="InterPro" id="IPR034686">
    <property type="entry name" value="Terpene_cyclase-like_2"/>
</dbReference>
<comment type="similarity">
    <text evidence="1">Belongs to the terpene synthase family.</text>
</comment>
<keyword evidence="1" id="KW-0456">Lyase</keyword>
<gene>
    <name evidence="2" type="ORF">SAMN05444266_11258</name>
</gene>
<dbReference type="RefSeq" id="WP_073087029.1">
    <property type="nucleotide sequence ID" value="NZ_FRBL01000012.1"/>
</dbReference>
<dbReference type="GO" id="GO:0046872">
    <property type="term" value="F:metal ion binding"/>
    <property type="evidence" value="ECO:0007669"/>
    <property type="project" value="UniProtKB-KW"/>
</dbReference>
<proteinExistence type="inferred from homology"/>
<dbReference type="AlphaFoldDB" id="A0A1M7M5H8"/>
<dbReference type="EC" id="4.2.3.-" evidence="1"/>
<dbReference type="Gene3D" id="1.10.600.10">
    <property type="entry name" value="Farnesyl Diphosphate Synthase"/>
    <property type="match status" value="1"/>
</dbReference>
<evidence type="ECO:0000256" key="1">
    <source>
        <dbReference type="RuleBase" id="RU366034"/>
    </source>
</evidence>
<dbReference type="SFLD" id="SFLDS00005">
    <property type="entry name" value="Isoprenoid_Synthase_Type_I"/>
    <property type="match status" value="1"/>
</dbReference>
<reference evidence="2 3" key="1">
    <citation type="submission" date="2016-11" db="EMBL/GenBank/DDBJ databases">
        <authorList>
            <person name="Jaros S."/>
            <person name="Januszkiewicz K."/>
            <person name="Wedrychowicz H."/>
        </authorList>
    </citation>
    <scope>NUCLEOTIDE SEQUENCE [LARGE SCALE GENOMIC DNA]</scope>
    <source>
        <strain evidence="2 3">DSM 27406</strain>
    </source>
</reference>
<dbReference type="STRING" id="1419482.SAMN05444266_11258"/>
<sequence>MNLIHLPQLKYPFPSRVNARAEDAQTHIQQWVQKFDLITDEKALFKFNKARFAWLAARAFPDAPFHELCLIADFNTWLFLLDDQCDENSAGKKSDYLRTIMAGLMDIFHTNKVYSLEDAGPLPASLSDIWERMRAISKPSWRLRFIRSMEDYFNSCIWEAENREAGRVPSVKDYVRMRPFTGALFADVEAIDIIEKIYLPEEVLQNAILQRMILACNNIVCWANDIISCTKESKAGDVHNLVLVLKHELGIPLQDAVAEATRMHNEELAIFLVLEKLLPYEETPFSYELIRYVAVLRSWMIGNYEWSVLDTGRYGVASALTVAD</sequence>
<dbReference type="InterPro" id="IPR008949">
    <property type="entry name" value="Isoprenoid_synthase_dom_sf"/>
</dbReference>
<dbReference type="PANTHER" id="PTHR35201">
    <property type="entry name" value="TERPENE SYNTHASE"/>
    <property type="match status" value="1"/>
</dbReference>
<evidence type="ECO:0000313" key="3">
    <source>
        <dbReference type="Proteomes" id="UP000184420"/>
    </source>
</evidence>
<dbReference type="Pfam" id="PF19086">
    <property type="entry name" value="Terpene_syn_C_2"/>
    <property type="match status" value="1"/>
</dbReference>
<organism evidence="2 3">
    <name type="scientific">Chitinophaga jiangningensis</name>
    <dbReference type="NCBI Taxonomy" id="1419482"/>
    <lineage>
        <taxon>Bacteria</taxon>
        <taxon>Pseudomonadati</taxon>
        <taxon>Bacteroidota</taxon>
        <taxon>Chitinophagia</taxon>
        <taxon>Chitinophagales</taxon>
        <taxon>Chitinophagaceae</taxon>
        <taxon>Chitinophaga</taxon>
    </lineage>
</organism>
<keyword evidence="3" id="KW-1185">Reference proteome</keyword>
<evidence type="ECO:0000313" key="2">
    <source>
        <dbReference type="EMBL" id="SHM85476.1"/>
    </source>
</evidence>
<dbReference type="SUPFAM" id="SSF48576">
    <property type="entry name" value="Terpenoid synthases"/>
    <property type="match status" value="1"/>
</dbReference>
<comment type="cofactor">
    <cofactor evidence="1">
        <name>Mg(2+)</name>
        <dbReference type="ChEBI" id="CHEBI:18420"/>
    </cofactor>
</comment>
<keyword evidence="1" id="KW-0479">Metal-binding</keyword>
<dbReference type="Proteomes" id="UP000184420">
    <property type="component" value="Unassembled WGS sequence"/>
</dbReference>